<accession>A0A176VM45</accession>
<proteinExistence type="predicted"/>
<comment type="caution">
    <text evidence="3">The sequence shown here is derived from an EMBL/GenBank/DDBJ whole genome shotgun (WGS) entry which is preliminary data.</text>
</comment>
<evidence type="ECO:0000313" key="3">
    <source>
        <dbReference type="EMBL" id="OAE22028.1"/>
    </source>
</evidence>
<dbReference type="InterPro" id="IPR006527">
    <property type="entry name" value="F-box-assoc_dom_typ1"/>
</dbReference>
<dbReference type="Pfam" id="PF07734">
    <property type="entry name" value="FBA_1"/>
    <property type="match status" value="1"/>
</dbReference>
<feature type="region of interest" description="Disordered" evidence="1">
    <location>
        <begin position="1"/>
        <end position="120"/>
    </location>
</feature>
<evidence type="ECO:0000256" key="1">
    <source>
        <dbReference type="SAM" id="MobiDB-lite"/>
    </source>
</evidence>
<evidence type="ECO:0000259" key="2">
    <source>
        <dbReference type="PROSITE" id="PS50181"/>
    </source>
</evidence>
<name>A0A176VM45_MARPO</name>
<dbReference type="EMBL" id="LVLJ01003285">
    <property type="protein sequence ID" value="OAE22028.1"/>
    <property type="molecule type" value="Genomic_DNA"/>
</dbReference>
<organism evidence="3 4">
    <name type="scientific">Marchantia polymorpha subsp. ruderalis</name>
    <dbReference type="NCBI Taxonomy" id="1480154"/>
    <lineage>
        <taxon>Eukaryota</taxon>
        <taxon>Viridiplantae</taxon>
        <taxon>Streptophyta</taxon>
        <taxon>Embryophyta</taxon>
        <taxon>Marchantiophyta</taxon>
        <taxon>Marchantiopsida</taxon>
        <taxon>Marchantiidae</taxon>
        <taxon>Marchantiales</taxon>
        <taxon>Marchantiaceae</taxon>
        <taxon>Marchantia</taxon>
    </lineage>
</organism>
<sequence length="539" mass="59731">MRIRENREAAAVGRKRQTGTSAHALASIVSRIEHPAREFAGPGGRPTVANAGRGEGGGAGNGLEKLQSEAREAEQSRGSATDDRQGRRQSSISRRRAAVELESGGSSRIGASPASSWPTDSIGGEVKSSSFSFISSSSGSGSGVLRMRSSMLASLPEDVLHGVFQKLPFASLVRFRLVCKAWNELIISPEFARSNHPMKSVLTHFLNWKLTLFNSVACVWEDYSLSFFRDQIEAKFLDVVATDGGLLCFETEVFGQLVVCNPITKRWRVVQVPCRPGEEFYMPAPQVHMSMRSQRPLGDRRMMVGLIVDQVTGHYKVIVAALHEGANRATLVYDSLTRSWKKGAQVPEGKKFSDDDVISCNGRVYCLIKNPKGAQQEAVWRLLNYNVEMDMWSELCLPAETLVSFIKLVEHCGSVHLLVEERDSSWRNPRLLLYDIENASTSSSMRLTRKDIPRKFTTKFSDQALRPTFFESNALGQGNLIYVMESDTDAGSVVTVLTVLNFSANTFCDLPELIIKRVMAATELRHQFHLFTASLTARV</sequence>
<protein>
    <recommendedName>
        <fullName evidence="2">F-box domain-containing protein</fullName>
    </recommendedName>
</protein>
<dbReference type="PROSITE" id="PS50181">
    <property type="entry name" value="FBOX"/>
    <property type="match status" value="1"/>
</dbReference>
<feature type="domain" description="F-box" evidence="2">
    <location>
        <begin position="149"/>
        <end position="195"/>
    </location>
</feature>
<dbReference type="InterPro" id="IPR001810">
    <property type="entry name" value="F-box_dom"/>
</dbReference>
<dbReference type="CDD" id="cd22157">
    <property type="entry name" value="F-box_AtFBW1-like"/>
    <property type="match status" value="1"/>
</dbReference>
<dbReference type="PANTHER" id="PTHR31672">
    <property type="entry name" value="BNACNNG10540D PROTEIN"/>
    <property type="match status" value="1"/>
</dbReference>
<dbReference type="Gene3D" id="1.20.1280.50">
    <property type="match status" value="1"/>
</dbReference>
<gene>
    <name evidence="3" type="ORF">AXG93_3719s1070</name>
</gene>
<dbReference type="Proteomes" id="UP000077202">
    <property type="component" value="Unassembled WGS sequence"/>
</dbReference>
<feature type="compositionally biased region" description="Basic and acidic residues" evidence="1">
    <location>
        <begin position="66"/>
        <end position="86"/>
    </location>
</feature>
<dbReference type="Pfam" id="PF00646">
    <property type="entry name" value="F-box"/>
    <property type="match status" value="1"/>
</dbReference>
<dbReference type="SUPFAM" id="SSF81383">
    <property type="entry name" value="F-box domain"/>
    <property type="match status" value="1"/>
</dbReference>
<dbReference type="InterPro" id="IPR036047">
    <property type="entry name" value="F-box-like_dom_sf"/>
</dbReference>
<keyword evidence="4" id="KW-1185">Reference proteome</keyword>
<dbReference type="AlphaFoldDB" id="A0A176VM45"/>
<evidence type="ECO:0000313" key="4">
    <source>
        <dbReference type="Proteomes" id="UP000077202"/>
    </source>
</evidence>
<dbReference type="InterPro" id="IPR050796">
    <property type="entry name" value="SCF_F-box_component"/>
</dbReference>
<dbReference type="SMART" id="SM00256">
    <property type="entry name" value="FBOX"/>
    <property type="match status" value="1"/>
</dbReference>
<dbReference type="PANTHER" id="PTHR31672:SF2">
    <property type="entry name" value="F-BOX DOMAIN-CONTAINING PROTEIN"/>
    <property type="match status" value="1"/>
</dbReference>
<reference evidence="3" key="1">
    <citation type="submission" date="2016-03" db="EMBL/GenBank/DDBJ databases">
        <title>Mechanisms controlling the formation of the plant cell surface in tip-growing cells are functionally conserved among land plants.</title>
        <authorList>
            <person name="Honkanen S."/>
            <person name="Jones V.A."/>
            <person name="Morieri G."/>
            <person name="Champion C."/>
            <person name="Hetherington A.J."/>
            <person name="Kelly S."/>
            <person name="Saint-Marcoux D."/>
            <person name="Proust H."/>
            <person name="Prescott H."/>
            <person name="Dolan L."/>
        </authorList>
    </citation>
    <scope>NUCLEOTIDE SEQUENCE [LARGE SCALE GENOMIC DNA]</scope>
    <source>
        <tissue evidence="3">Whole gametophyte</tissue>
    </source>
</reference>